<evidence type="ECO:0000313" key="9">
    <source>
        <dbReference type="Proteomes" id="UP000583752"/>
    </source>
</evidence>
<accession>A0A848HJ00</accession>
<name>A0A848HJ00_9BURK</name>
<dbReference type="EMBL" id="JABBGG010000004">
    <property type="protein sequence ID" value="NML61062.1"/>
    <property type="molecule type" value="Genomic_DNA"/>
</dbReference>
<keyword evidence="7 8" id="KW-0413">Isomerase</keyword>
<dbReference type="InterPro" id="IPR014710">
    <property type="entry name" value="RmlC-like_jellyroll"/>
</dbReference>
<evidence type="ECO:0000256" key="6">
    <source>
        <dbReference type="PIRSR" id="PIRSR600888-3"/>
    </source>
</evidence>
<dbReference type="InterPro" id="IPR000888">
    <property type="entry name" value="RmlC-like"/>
</dbReference>
<evidence type="ECO:0000256" key="3">
    <source>
        <dbReference type="ARBA" id="ARBA00012098"/>
    </source>
</evidence>
<organism evidence="8 9">
    <name type="scientific">Massilia polaris</name>
    <dbReference type="NCBI Taxonomy" id="2728846"/>
    <lineage>
        <taxon>Bacteria</taxon>
        <taxon>Pseudomonadati</taxon>
        <taxon>Pseudomonadota</taxon>
        <taxon>Betaproteobacteria</taxon>
        <taxon>Burkholderiales</taxon>
        <taxon>Oxalobacteraceae</taxon>
        <taxon>Telluria group</taxon>
        <taxon>Massilia</taxon>
    </lineage>
</organism>
<comment type="caution">
    <text evidence="8">The sequence shown here is derived from an EMBL/GenBank/DDBJ whole genome shotgun (WGS) entry which is preliminary data.</text>
</comment>
<dbReference type="Proteomes" id="UP000583752">
    <property type="component" value="Unassembled WGS sequence"/>
</dbReference>
<evidence type="ECO:0000256" key="5">
    <source>
        <dbReference type="PIRSR" id="PIRSR600888-1"/>
    </source>
</evidence>
<dbReference type="CDD" id="cd00438">
    <property type="entry name" value="cupin_RmlC"/>
    <property type="match status" value="1"/>
</dbReference>
<comment type="function">
    <text evidence="2 7">Catalyzes the epimerization of the C3' and C5'positions of dTDP-6-deoxy-D-xylo-4-hexulose, forming dTDP-6-deoxy-L-lyxo-4-hexulose.</text>
</comment>
<comment type="subunit">
    <text evidence="7">Homodimer.</text>
</comment>
<dbReference type="PANTHER" id="PTHR21047">
    <property type="entry name" value="DTDP-6-DEOXY-D-GLUCOSE-3,5 EPIMERASE"/>
    <property type="match status" value="1"/>
</dbReference>
<dbReference type="GO" id="GO:0000271">
    <property type="term" value="P:polysaccharide biosynthetic process"/>
    <property type="evidence" value="ECO:0007669"/>
    <property type="project" value="TreeGrafter"/>
</dbReference>
<dbReference type="UniPathway" id="UPA00124"/>
<sequence length="181" mass="20390">MKVTPTSIPEVLVFEPTLFGDDRGFFYESYNARQFSQMTGLSVNFVQDNHSRSAKNVLRGLHYQVRHPQGKLVRVTSGAIFDVVVDIRASSPFFGRWIGVELSADNRRQLWVPPGFAHGFVVTSESAECLYKTTDYWSPEHERSILWNDPALAIDWPMAGEPMLSGKDSHGKLLADAEVFP</sequence>
<dbReference type="GO" id="GO:0005829">
    <property type="term" value="C:cytosol"/>
    <property type="evidence" value="ECO:0007669"/>
    <property type="project" value="TreeGrafter"/>
</dbReference>
<dbReference type="InterPro" id="IPR011051">
    <property type="entry name" value="RmlC_Cupin_sf"/>
</dbReference>
<dbReference type="GO" id="GO:0019305">
    <property type="term" value="P:dTDP-rhamnose biosynthetic process"/>
    <property type="evidence" value="ECO:0007669"/>
    <property type="project" value="UniProtKB-UniRule"/>
</dbReference>
<dbReference type="AlphaFoldDB" id="A0A848HJ00"/>
<dbReference type="NCBIfam" id="TIGR01221">
    <property type="entry name" value="rmlC"/>
    <property type="match status" value="1"/>
</dbReference>
<reference evidence="8 9" key="1">
    <citation type="submission" date="2020-04" db="EMBL/GenBank/DDBJ databases">
        <title>Massilia sp. RP-1-19 isolated from soil.</title>
        <authorList>
            <person name="Dahal R.H."/>
        </authorList>
    </citation>
    <scope>NUCLEOTIDE SEQUENCE [LARGE SCALE GENOMIC DNA]</scope>
    <source>
        <strain evidence="8 9">RP-1-19</strain>
    </source>
</reference>
<keyword evidence="9" id="KW-1185">Reference proteome</keyword>
<feature type="active site" description="Proton acceptor" evidence="5">
    <location>
        <position position="62"/>
    </location>
</feature>
<dbReference type="RefSeq" id="WP_169464776.1">
    <property type="nucleotide sequence ID" value="NZ_JABBGG010000004.1"/>
</dbReference>
<proteinExistence type="inferred from homology"/>
<evidence type="ECO:0000256" key="7">
    <source>
        <dbReference type="RuleBase" id="RU364069"/>
    </source>
</evidence>
<dbReference type="Gene3D" id="2.60.120.10">
    <property type="entry name" value="Jelly Rolls"/>
    <property type="match status" value="1"/>
</dbReference>
<dbReference type="PANTHER" id="PTHR21047:SF2">
    <property type="entry name" value="THYMIDINE DIPHOSPHO-4-KETO-RHAMNOSE 3,5-EPIMERASE"/>
    <property type="match status" value="1"/>
</dbReference>
<comment type="catalytic activity">
    <reaction evidence="1 7">
        <text>dTDP-4-dehydro-6-deoxy-alpha-D-glucose = dTDP-4-dehydro-beta-L-rhamnose</text>
        <dbReference type="Rhea" id="RHEA:16969"/>
        <dbReference type="ChEBI" id="CHEBI:57649"/>
        <dbReference type="ChEBI" id="CHEBI:62830"/>
        <dbReference type="EC" id="5.1.3.13"/>
    </reaction>
</comment>
<dbReference type="SUPFAM" id="SSF51182">
    <property type="entry name" value="RmlC-like cupins"/>
    <property type="match status" value="1"/>
</dbReference>
<evidence type="ECO:0000256" key="4">
    <source>
        <dbReference type="ARBA" id="ARBA00019595"/>
    </source>
</evidence>
<gene>
    <name evidence="8" type="primary">rfbC</name>
    <name evidence="8" type="ORF">HHL21_08210</name>
</gene>
<dbReference type="GO" id="GO:0008830">
    <property type="term" value="F:dTDP-4-dehydrorhamnose 3,5-epimerase activity"/>
    <property type="evidence" value="ECO:0007669"/>
    <property type="project" value="UniProtKB-UniRule"/>
</dbReference>
<dbReference type="EC" id="5.1.3.13" evidence="3 7"/>
<comment type="pathway">
    <text evidence="7">Carbohydrate biosynthesis; dTDP-L-rhamnose biosynthesis.</text>
</comment>
<comment type="similarity">
    <text evidence="7">Belongs to the dTDP-4-dehydrorhamnose 3,5-epimerase family.</text>
</comment>
<evidence type="ECO:0000313" key="8">
    <source>
        <dbReference type="EMBL" id="NML61062.1"/>
    </source>
</evidence>
<protein>
    <recommendedName>
        <fullName evidence="4 7">dTDP-4-dehydrorhamnose 3,5-epimerase</fullName>
        <ecNumber evidence="3 7">5.1.3.13</ecNumber>
    </recommendedName>
    <alternativeName>
        <fullName evidence="7">Thymidine diphospho-4-keto-rhamnose 3,5-epimerase</fullName>
    </alternativeName>
</protein>
<evidence type="ECO:0000256" key="1">
    <source>
        <dbReference type="ARBA" id="ARBA00001298"/>
    </source>
</evidence>
<feature type="active site" description="Proton donor" evidence="5">
    <location>
        <position position="131"/>
    </location>
</feature>
<feature type="site" description="Participates in a stacking interaction with the thymidine ring of dTDP-4-oxo-6-deoxyglucose" evidence="6">
    <location>
        <position position="137"/>
    </location>
</feature>
<evidence type="ECO:0000256" key="2">
    <source>
        <dbReference type="ARBA" id="ARBA00001997"/>
    </source>
</evidence>
<dbReference type="Pfam" id="PF00908">
    <property type="entry name" value="dTDP_sugar_isom"/>
    <property type="match status" value="1"/>
</dbReference>